<accession>A0A6C0KFQ5</accession>
<proteinExistence type="predicted"/>
<name>A0A6C0KFQ5_9ZZZZ</name>
<dbReference type="EMBL" id="MN740851">
    <property type="protein sequence ID" value="QHU15158.1"/>
    <property type="molecule type" value="Genomic_DNA"/>
</dbReference>
<evidence type="ECO:0000313" key="1">
    <source>
        <dbReference type="EMBL" id="QHU15158.1"/>
    </source>
</evidence>
<organism evidence="1">
    <name type="scientific">viral metagenome</name>
    <dbReference type="NCBI Taxonomy" id="1070528"/>
    <lineage>
        <taxon>unclassified sequences</taxon>
        <taxon>metagenomes</taxon>
        <taxon>organismal metagenomes</taxon>
    </lineage>
</organism>
<protein>
    <submittedName>
        <fullName evidence="1">Uncharacterized protein</fullName>
    </submittedName>
</protein>
<reference evidence="1" key="1">
    <citation type="journal article" date="2020" name="Nature">
        <title>Giant virus diversity and host interactions through global metagenomics.</title>
        <authorList>
            <person name="Schulz F."/>
            <person name="Roux S."/>
            <person name="Paez-Espino D."/>
            <person name="Jungbluth S."/>
            <person name="Walsh D.A."/>
            <person name="Denef V.J."/>
            <person name="McMahon K.D."/>
            <person name="Konstantinidis K.T."/>
            <person name="Eloe-Fadrosh E.A."/>
            <person name="Kyrpides N.C."/>
            <person name="Woyke T."/>
        </authorList>
    </citation>
    <scope>NUCLEOTIDE SEQUENCE</scope>
    <source>
        <strain evidence="1">GVMAG-S-1102244-55</strain>
    </source>
</reference>
<dbReference type="AlphaFoldDB" id="A0A6C0KFQ5"/>
<sequence>MSITLVPGPEFAMRYNQSLYPVPEEFKTSGQYYKNLYEELVQDFDDCCCESSTQAMKADKRLEKFRNILGNIEHFATSVIQKHYLRYKRNRKMKTGNYFKALRHNGVNYSSVLHLLLKQKWQNYLQDKTDNILNYTCERVTEKINQQRAVVLIQRNFRRFSAELNYEHIRWVEHLKEQQRNRTVAESIEYYWAGWKQREEAKEREKEEEEEDWLVRGYEEMEAYRIEMEAERDARLEEDMDRMREMYFD</sequence>